<keyword evidence="1" id="KW-0732">Signal</keyword>
<name>A0A068X2A1_ECHGR</name>
<dbReference type="WBParaSite" id="EgrG_000328500">
    <property type="protein sequence ID" value="EgrG_000328500"/>
    <property type="gene ID" value="EgrG_000328500"/>
</dbReference>
<reference evidence="2" key="2">
    <citation type="submission" date="2014-06" db="EMBL/GenBank/DDBJ databases">
        <authorList>
            <person name="Aslett M."/>
        </authorList>
    </citation>
    <scope>NUCLEOTIDE SEQUENCE</scope>
</reference>
<organism evidence="2">
    <name type="scientific">Echinococcus granulosus</name>
    <name type="common">Hydatid tapeworm</name>
    <dbReference type="NCBI Taxonomy" id="6210"/>
    <lineage>
        <taxon>Eukaryota</taxon>
        <taxon>Metazoa</taxon>
        <taxon>Spiralia</taxon>
        <taxon>Lophotrochozoa</taxon>
        <taxon>Platyhelminthes</taxon>
        <taxon>Cestoda</taxon>
        <taxon>Eucestoda</taxon>
        <taxon>Cyclophyllidea</taxon>
        <taxon>Taeniidae</taxon>
        <taxon>Echinococcus</taxon>
        <taxon>Echinococcus granulosus group</taxon>
    </lineage>
</organism>
<feature type="signal peptide" evidence="1">
    <location>
        <begin position="1"/>
        <end position="16"/>
    </location>
</feature>
<dbReference type="Proteomes" id="UP000492820">
    <property type="component" value="Unassembled WGS sequence"/>
</dbReference>
<dbReference type="InterPro" id="IPR013783">
    <property type="entry name" value="Ig-like_fold"/>
</dbReference>
<protein>
    <submittedName>
        <fullName evidence="2 4">EG95</fullName>
    </submittedName>
</protein>
<proteinExistence type="predicted"/>
<dbReference type="AlphaFoldDB" id="A0A068X2A1"/>
<evidence type="ECO:0000256" key="1">
    <source>
        <dbReference type="SAM" id="SignalP"/>
    </source>
</evidence>
<evidence type="ECO:0000313" key="3">
    <source>
        <dbReference type="Proteomes" id="UP000492820"/>
    </source>
</evidence>
<dbReference type="EMBL" id="LK028634">
    <property type="protein sequence ID" value="CDS24875.1"/>
    <property type="molecule type" value="Genomic_DNA"/>
</dbReference>
<feature type="non-terminal residue" evidence="2">
    <location>
        <position position="1"/>
    </location>
</feature>
<reference evidence="2 3" key="1">
    <citation type="journal article" date="2013" name="Nature">
        <title>The genomes of four tapeworm species reveal adaptations to parasitism.</title>
        <authorList>
            <person name="Tsai I.J."/>
            <person name="Zarowiecki M."/>
            <person name="Holroyd N."/>
            <person name="Garciarrubio A."/>
            <person name="Sanchez-Flores A."/>
            <person name="Brooks K.L."/>
            <person name="Tracey A."/>
            <person name="Bobes R.J."/>
            <person name="Fragoso G."/>
            <person name="Sciutto E."/>
            <person name="Aslett M."/>
            <person name="Beasley H."/>
            <person name="Bennett H.M."/>
            <person name="Cai J."/>
            <person name="Camicia F."/>
            <person name="Clark R."/>
            <person name="Cucher M."/>
            <person name="De Silva N."/>
            <person name="Day T.A."/>
            <person name="Deplazes P."/>
            <person name="Estrada K."/>
            <person name="Fernandez C."/>
            <person name="Holland P.W."/>
            <person name="Hou J."/>
            <person name="Hu S."/>
            <person name="Huckvale T."/>
            <person name="Hung S.S."/>
            <person name="Kamenetzky L."/>
            <person name="Keane J.A."/>
            <person name="Kiss F."/>
            <person name="Koziol U."/>
            <person name="Lambert O."/>
            <person name="Liu K."/>
            <person name="Luo X."/>
            <person name="Luo Y."/>
            <person name="Macchiaroli N."/>
            <person name="Nichol S."/>
            <person name="Paps J."/>
            <person name="Parkinson J."/>
            <person name="Pouchkina-Stantcheva N."/>
            <person name="Riddiford N."/>
            <person name="Rosenzvit M."/>
            <person name="Salinas G."/>
            <person name="Wasmuth J.D."/>
            <person name="Zamanian M."/>
            <person name="Zheng Y."/>
            <person name="Cai X."/>
            <person name="Soberon X."/>
            <person name="Olson P.D."/>
            <person name="Laclette J.P."/>
            <person name="Brehm K."/>
            <person name="Berriman M."/>
            <person name="Garciarrubio A."/>
            <person name="Bobes R.J."/>
            <person name="Fragoso G."/>
            <person name="Sanchez-Flores A."/>
            <person name="Estrada K."/>
            <person name="Cevallos M.A."/>
            <person name="Morett E."/>
            <person name="Gonzalez V."/>
            <person name="Portillo T."/>
            <person name="Ochoa-Leyva A."/>
            <person name="Jose M.V."/>
            <person name="Sciutto E."/>
            <person name="Landa A."/>
            <person name="Jimenez L."/>
            <person name="Valdes V."/>
            <person name="Carrero J.C."/>
            <person name="Larralde C."/>
            <person name="Morales-Montor J."/>
            <person name="Limon-Lason J."/>
            <person name="Soberon X."/>
            <person name="Laclette J.P."/>
        </authorList>
    </citation>
    <scope>NUCLEOTIDE SEQUENCE [LARGE SCALE GENOMIC DNA]</scope>
</reference>
<gene>
    <name evidence="2" type="ORF">EgrG_000328500</name>
</gene>
<accession>A0A068X2A1</accession>
<evidence type="ECO:0000313" key="4">
    <source>
        <dbReference type="WBParaSite" id="EgrG_000328500"/>
    </source>
</evidence>
<reference evidence="4" key="3">
    <citation type="submission" date="2020-10" db="UniProtKB">
        <authorList>
            <consortium name="WormBaseParasite"/>
        </authorList>
    </citation>
    <scope>IDENTIFICATION</scope>
</reference>
<dbReference type="Gene3D" id="2.60.40.10">
    <property type="entry name" value="Immunoglobulins"/>
    <property type="match status" value="1"/>
</dbReference>
<evidence type="ECO:0000313" key="2">
    <source>
        <dbReference type="EMBL" id="CDS24875.1"/>
    </source>
</evidence>
<sequence>IALQLCLILFATSVLAQEYEGRGSKLTTETPLRKHFNLTPVGSQGIRLSWEVQHLSSLQGTNISKAVNPSDPLVYKRQTAPFLVGQLTLGELRPSTLYKMTVEAVRAKETILKFTEDIKTLRIGKKESTVMTRIADCNFSCKIGQHQPTSLAH</sequence>
<feature type="chain" id="PRO_5035983511" evidence="1">
    <location>
        <begin position="17"/>
        <end position="153"/>
    </location>
</feature>